<name>A0A7E6F434_9MOLL</name>
<evidence type="ECO:0000313" key="3">
    <source>
        <dbReference type="RefSeq" id="XP_036362489.1"/>
    </source>
</evidence>
<feature type="region of interest" description="Disordered" evidence="1">
    <location>
        <begin position="1"/>
        <end position="20"/>
    </location>
</feature>
<dbReference type="Proteomes" id="UP000515154">
    <property type="component" value="Linkage group LG10"/>
</dbReference>
<evidence type="ECO:0000313" key="2">
    <source>
        <dbReference type="Proteomes" id="UP000515154"/>
    </source>
</evidence>
<protein>
    <submittedName>
        <fullName evidence="3">Uncharacterized protein LOC118765109</fullName>
    </submittedName>
</protein>
<dbReference type="KEGG" id="osn:118765109"/>
<evidence type="ECO:0000256" key="1">
    <source>
        <dbReference type="SAM" id="MobiDB-lite"/>
    </source>
</evidence>
<sequence length="428" mass="47098">MDMDNEFVNNVKTETEVNDEKSRTNLEGYNQDISVKSTVIGQPSTTMEINGNVSTEACQLQDTLYTESNTTDTSYPNALSNVESNSLQSALNEAMDSQIYVPVVNNTFSELADGSNSDGVSFKPENIEEVKLMNTSSAKCDTESGEVIQDAILIDQKQSSVELSENIFPVVTDTHVLNSEESQEDITGNLTNLSEGDLNFRTGVEGVCGSYTETEVAPDYIHVSSQKVAEFSTEPTCEKVEELEENLKNISTSASSCFEEIGNVENVNSEIIEKPSVFSVGDADSSQEILEEKPEVVSFNQFTLKTETIGGDKILEERTTVEITEELDVQNATVNNMTVSEHIEIVEKGNVETDGNIVGTPKDNDSTVLFEQVDVQVEEFGISTSSKPMMTSIEQSENFKMNIPNETETSFPEKCLPSRKIVVCLKTW</sequence>
<gene>
    <name evidence="3" type="primary">LOC118765109</name>
</gene>
<dbReference type="RefSeq" id="XP_036362489.1">
    <property type="nucleotide sequence ID" value="XM_036506596.1"/>
</dbReference>
<reference evidence="3" key="1">
    <citation type="submission" date="2025-08" db="UniProtKB">
        <authorList>
            <consortium name="RefSeq"/>
        </authorList>
    </citation>
    <scope>IDENTIFICATION</scope>
</reference>
<accession>A0A7E6F434</accession>
<proteinExistence type="predicted"/>
<dbReference type="AlphaFoldDB" id="A0A7E6F434"/>
<keyword evidence="2" id="KW-1185">Reference proteome</keyword>
<organism evidence="2 3">
    <name type="scientific">Octopus sinensis</name>
    <name type="common">East Asian common octopus</name>
    <dbReference type="NCBI Taxonomy" id="2607531"/>
    <lineage>
        <taxon>Eukaryota</taxon>
        <taxon>Metazoa</taxon>
        <taxon>Spiralia</taxon>
        <taxon>Lophotrochozoa</taxon>
        <taxon>Mollusca</taxon>
        <taxon>Cephalopoda</taxon>
        <taxon>Coleoidea</taxon>
        <taxon>Octopodiformes</taxon>
        <taxon>Octopoda</taxon>
        <taxon>Incirrata</taxon>
        <taxon>Octopodidae</taxon>
        <taxon>Octopus</taxon>
    </lineage>
</organism>